<evidence type="ECO:0000256" key="1">
    <source>
        <dbReference type="ARBA" id="ARBA00023242"/>
    </source>
</evidence>
<dbReference type="EMBL" id="JAPZBU010000004">
    <property type="protein sequence ID" value="KAJ5407642.1"/>
    <property type="molecule type" value="Genomic_DNA"/>
</dbReference>
<dbReference type="GO" id="GO:0008270">
    <property type="term" value="F:zinc ion binding"/>
    <property type="evidence" value="ECO:0007669"/>
    <property type="project" value="InterPro"/>
</dbReference>
<dbReference type="InterPro" id="IPR050987">
    <property type="entry name" value="AtrR-like"/>
</dbReference>
<dbReference type="OrthoDB" id="2283488at2759"/>
<protein>
    <recommendedName>
        <fullName evidence="2">Xylanolytic transcriptional activator regulatory domain-containing protein</fullName>
    </recommendedName>
</protein>
<dbReference type="Proteomes" id="UP001147747">
    <property type="component" value="Unassembled WGS sequence"/>
</dbReference>
<organism evidence="3 4">
    <name type="scientific">Penicillium cosmopolitanum</name>
    <dbReference type="NCBI Taxonomy" id="1131564"/>
    <lineage>
        <taxon>Eukaryota</taxon>
        <taxon>Fungi</taxon>
        <taxon>Dikarya</taxon>
        <taxon>Ascomycota</taxon>
        <taxon>Pezizomycotina</taxon>
        <taxon>Eurotiomycetes</taxon>
        <taxon>Eurotiomycetidae</taxon>
        <taxon>Eurotiales</taxon>
        <taxon>Aspergillaceae</taxon>
        <taxon>Penicillium</taxon>
    </lineage>
</organism>
<dbReference type="GO" id="GO:0003700">
    <property type="term" value="F:DNA-binding transcription factor activity"/>
    <property type="evidence" value="ECO:0007669"/>
    <property type="project" value="InterPro"/>
</dbReference>
<dbReference type="SMART" id="SM00906">
    <property type="entry name" value="Fungal_trans"/>
    <property type="match status" value="1"/>
</dbReference>
<dbReference type="CDD" id="cd12148">
    <property type="entry name" value="fungal_TF_MHR"/>
    <property type="match status" value="1"/>
</dbReference>
<reference evidence="3" key="2">
    <citation type="journal article" date="2023" name="IMA Fungus">
        <title>Comparative genomic study of the Penicillium genus elucidates a diverse pangenome and 15 lateral gene transfer events.</title>
        <authorList>
            <person name="Petersen C."/>
            <person name="Sorensen T."/>
            <person name="Nielsen M.R."/>
            <person name="Sondergaard T.E."/>
            <person name="Sorensen J.L."/>
            <person name="Fitzpatrick D.A."/>
            <person name="Frisvad J.C."/>
            <person name="Nielsen K.L."/>
        </authorList>
    </citation>
    <scope>NUCLEOTIDE SEQUENCE</scope>
    <source>
        <strain evidence="3">IBT 29677</strain>
    </source>
</reference>
<dbReference type="Pfam" id="PF04082">
    <property type="entry name" value="Fungal_trans"/>
    <property type="match status" value="1"/>
</dbReference>
<comment type="caution">
    <text evidence="3">The sequence shown here is derived from an EMBL/GenBank/DDBJ whole genome shotgun (WGS) entry which is preliminary data.</text>
</comment>
<dbReference type="PANTHER" id="PTHR46910:SF17">
    <property type="entry name" value="SCFA-RELATED"/>
    <property type="match status" value="1"/>
</dbReference>
<dbReference type="RefSeq" id="XP_056491957.1">
    <property type="nucleotide sequence ID" value="XM_056626162.1"/>
</dbReference>
<reference evidence="3" key="1">
    <citation type="submission" date="2022-12" db="EMBL/GenBank/DDBJ databases">
        <authorList>
            <person name="Petersen C."/>
        </authorList>
    </citation>
    <scope>NUCLEOTIDE SEQUENCE</scope>
    <source>
        <strain evidence="3">IBT 29677</strain>
    </source>
</reference>
<evidence type="ECO:0000313" key="3">
    <source>
        <dbReference type="EMBL" id="KAJ5407642.1"/>
    </source>
</evidence>
<dbReference type="AlphaFoldDB" id="A0A9W9W761"/>
<sequence>MLGFIARINAFCLGVEQLSPGPTPPGTDPSLEKISAAPSGNLQETHAAECDLSSTQTNQLLQIFWSRLRPRMPIVEWKDLVPDGQTDAAPSPLLDAITAHTLQYLHQSGLHNRLIGLKWPKFQRRDGKIGMPYFRRSLSAVTQLTTFAVPSISVMKCYCYLVSYLLDAGEHPAAYNMVGLALRISQSLNYMDARTGWYRECQLFRRIWWTLIHLDFRCSRHIGKPVTTHVEELLCMQPTREPGDLQISNGLLYHTESIRLTAAALLVNEATDRFAPAINQDTNATDIEARAQNLSDHTLHLQKWRDGLPKEQSFASIQLDVPDVPVDRPEAGIQQEPGESSEIDNLLSTLLMLQYHNAVMSLHRVFIQFPSYPLVPKSHPKADAHAATALNHAMRMIEIAHKQMKMHEIFYGHSEFYQYQWNAVITIIGFTLAYPYCHRCPRARDFLNLALEIFDSVDIESVIAVRAASLTRHLCSKVDTLVQTLNIGHPTPDSTAPPDPTSENHTLQAFSSNLNLPNLPGDDSMAQGIDGESLWSWADLINLDAWPSYCEDVNEAFMDTADFSIPNCF</sequence>
<evidence type="ECO:0000313" key="4">
    <source>
        <dbReference type="Proteomes" id="UP001147747"/>
    </source>
</evidence>
<dbReference type="GO" id="GO:0006351">
    <property type="term" value="P:DNA-templated transcription"/>
    <property type="evidence" value="ECO:0007669"/>
    <property type="project" value="InterPro"/>
</dbReference>
<dbReference type="InterPro" id="IPR007219">
    <property type="entry name" value="XnlR_reg_dom"/>
</dbReference>
<proteinExistence type="predicted"/>
<dbReference type="GO" id="GO:0003677">
    <property type="term" value="F:DNA binding"/>
    <property type="evidence" value="ECO:0007669"/>
    <property type="project" value="InterPro"/>
</dbReference>
<feature type="domain" description="Xylanolytic transcriptional activator regulatory" evidence="2">
    <location>
        <begin position="174"/>
        <end position="244"/>
    </location>
</feature>
<dbReference type="PANTHER" id="PTHR46910">
    <property type="entry name" value="TRANSCRIPTION FACTOR PDR1"/>
    <property type="match status" value="1"/>
</dbReference>
<gene>
    <name evidence="3" type="ORF">N7509_001525</name>
</gene>
<evidence type="ECO:0000259" key="2">
    <source>
        <dbReference type="SMART" id="SM00906"/>
    </source>
</evidence>
<name>A0A9W9W761_9EURO</name>
<keyword evidence="1" id="KW-0539">Nucleus</keyword>
<accession>A0A9W9W761</accession>
<keyword evidence="4" id="KW-1185">Reference proteome</keyword>
<dbReference type="GeneID" id="81365142"/>